<feature type="transmembrane region" description="Helical" evidence="8">
    <location>
        <begin position="124"/>
        <end position="142"/>
    </location>
</feature>
<evidence type="ECO:0000256" key="8">
    <source>
        <dbReference type="SAM" id="Phobius"/>
    </source>
</evidence>
<comment type="caution">
    <text evidence="10">The sequence shown here is derived from an EMBL/GenBank/DDBJ whole genome shotgun (WGS) entry which is preliminary data.</text>
</comment>
<comment type="subcellular location">
    <subcellularLocation>
        <location evidence="1">Membrane</location>
        <topology evidence="1">Multi-pass membrane protein</topology>
    </subcellularLocation>
</comment>
<feature type="compositionally biased region" description="Low complexity" evidence="7">
    <location>
        <begin position="590"/>
        <end position="659"/>
    </location>
</feature>
<dbReference type="Pfam" id="PF01490">
    <property type="entry name" value="Aa_trans"/>
    <property type="match status" value="1"/>
</dbReference>
<feature type="region of interest" description="Disordered" evidence="7">
    <location>
        <begin position="556"/>
        <end position="696"/>
    </location>
</feature>
<reference evidence="10 11" key="1">
    <citation type="submission" date="2024-02" db="EMBL/GenBank/DDBJ databases">
        <title>Chromosome-scale genome assembly of the rough periwinkle Littorina saxatilis.</title>
        <authorList>
            <person name="De Jode A."/>
            <person name="Faria R."/>
            <person name="Formenti G."/>
            <person name="Sims Y."/>
            <person name="Smith T.P."/>
            <person name="Tracey A."/>
            <person name="Wood J.M.D."/>
            <person name="Zagrodzka Z.B."/>
            <person name="Johannesson K."/>
            <person name="Butlin R.K."/>
            <person name="Leder E.H."/>
        </authorList>
    </citation>
    <scope>NUCLEOTIDE SEQUENCE [LARGE SCALE GENOMIC DNA]</scope>
    <source>
        <strain evidence="10">Snail1</strain>
        <tissue evidence="10">Muscle</tissue>
    </source>
</reference>
<feature type="compositionally biased region" description="Polar residues" evidence="7">
    <location>
        <begin position="887"/>
        <end position="899"/>
    </location>
</feature>
<feature type="transmembrane region" description="Helical" evidence="8">
    <location>
        <begin position="35"/>
        <end position="62"/>
    </location>
</feature>
<feature type="region of interest" description="Disordered" evidence="7">
    <location>
        <begin position="882"/>
        <end position="1113"/>
    </location>
</feature>
<protein>
    <recommendedName>
        <fullName evidence="9">Amino acid transporter transmembrane domain-containing protein</fullName>
    </recommendedName>
</protein>
<feature type="transmembrane region" description="Helical" evidence="8">
    <location>
        <begin position="191"/>
        <end position="215"/>
    </location>
</feature>
<evidence type="ECO:0000256" key="1">
    <source>
        <dbReference type="ARBA" id="ARBA00004141"/>
    </source>
</evidence>
<sequence>MAQAVNENWPFVVNLGNSIIGVAVLAMPFCFKQCGILLGMLVLLFCTWLTLTSCQLLVKAGIVSHRRSYEFLAYHTYGAPGKFMVEIGMIGMQLGTLVAQIVVIGDLGPPIVSLVLGVENNARTRIYLMVFLCLMVGLPLGLMKDLRNVSRASTICIAFYSVFTVYMLWYSSSNLWSAEWFSHVEFWRPQGLFQCLPIMSFSFGCQTQLFILYDALPNPSLHTIKGIIHSAVSLCTVAYMLVGFFGYVAFYEADIPGDIITVFPPSLASHLIKLGFVMSIAITFPVIIYPCRASIYTLLFQKDFQDKFDTHVVETPTKSKLSDDVTSTYIPEFLFKGITVAIVIGSMITGILIPNVEFILGMNGAITGTLICYIFPALFFLRVMSSKAEGKTIAQIVLVLGVSIMLVSTFTTLYAQDKGHVHGDVQKTVQEAANKLDLQVDKNHLADADNKQQNIVQPPVQKDADSNEREERRIEPPNPDAPAPDEKVVGSPLKRDKEKSAKKEGDIDKEIGKGGDAAANKGKEKEGEGQEKRQEQLLDALEIQRREQEKLLNEQKALLKELKDHKEQQHQPEEAQQQAAGQQGQGLQQGQGQAQGQRESGQVQQQGEAQNVQPNAGLQQAQLPQGVVQQAAVGQQQQVNQQGGQVQGLAANNPALNNPIQGHNPALNNEPQQVIPQNAAVNNQAPQVNPQNAAGQQQVIPNAAAVNQVKGPAVPQLMPRQNNPVQQQAGQNPPLNNPAQQAAQNLPMENAAQQPVQDAFANQARQFAPNPAANNQATIPQGNKQQALGGVGARQGLAPLGAQAAVIQDAAAAGQQGKVDQGVAAAGLKQGGEGHGAGDDQLGDKELLRKRREAGQAPGHSVVEHPDMVKAVLRYMQEEKGKDAANSLANTQDTASDSKVTPEENKAKENVKTDSKPDVKMDGKSETETGSKPDVVKMDSKTEAETGSKADVVKIDGKSETETGSKPDVVKMDGKSETETGSKPDVVKMDGKSETETGSKADVVKMDGKSETETGSKPDVVKMDGKTEAETGSKADVVKMEGKTEAETGSKPDVKMDGKTEAETGSKADGKKGPPVEEKAREGEPIAGSAHKQEMRKLKGVSEGQDGHLGAGFDGAEDLGVEGFLHAPRQGALIRSLKSKDR</sequence>
<evidence type="ECO:0000256" key="4">
    <source>
        <dbReference type="ARBA" id="ARBA00022970"/>
    </source>
</evidence>
<evidence type="ECO:0000259" key="9">
    <source>
        <dbReference type="Pfam" id="PF01490"/>
    </source>
</evidence>
<keyword evidence="6 8" id="KW-0472">Membrane</keyword>
<evidence type="ECO:0000313" key="10">
    <source>
        <dbReference type="EMBL" id="KAK7112473.1"/>
    </source>
</evidence>
<keyword evidence="3 8" id="KW-0812">Transmembrane</keyword>
<evidence type="ECO:0000256" key="6">
    <source>
        <dbReference type="ARBA" id="ARBA00023136"/>
    </source>
</evidence>
<proteinExistence type="predicted"/>
<feature type="compositionally biased region" description="Low complexity" evidence="7">
    <location>
        <begin position="672"/>
        <end position="696"/>
    </location>
</feature>
<name>A0AAN9GKU1_9CAEN</name>
<feature type="region of interest" description="Disordered" evidence="7">
    <location>
        <begin position="447"/>
        <end position="540"/>
    </location>
</feature>
<dbReference type="PANTHER" id="PTHR22950">
    <property type="entry name" value="AMINO ACID TRANSPORTER"/>
    <property type="match status" value="1"/>
</dbReference>
<keyword evidence="5 8" id="KW-1133">Transmembrane helix</keyword>
<feature type="transmembrane region" description="Helical" evidence="8">
    <location>
        <begin position="83"/>
        <end position="104"/>
    </location>
</feature>
<feature type="compositionally biased region" description="Basic and acidic residues" evidence="7">
    <location>
        <begin position="462"/>
        <end position="475"/>
    </location>
</feature>
<feature type="transmembrane region" description="Helical" evidence="8">
    <location>
        <begin position="12"/>
        <end position="29"/>
    </location>
</feature>
<keyword evidence="4" id="KW-0029">Amino-acid transport</keyword>
<evidence type="ECO:0000256" key="5">
    <source>
        <dbReference type="ARBA" id="ARBA00022989"/>
    </source>
</evidence>
<dbReference type="PANTHER" id="PTHR22950:SF646">
    <property type="entry name" value="SODIUM-COUPLED NEUTRAL AMINO ACID TRANSPORTER 10-RELATED"/>
    <property type="match status" value="1"/>
</dbReference>
<feature type="transmembrane region" description="Helical" evidence="8">
    <location>
        <begin position="359"/>
        <end position="381"/>
    </location>
</feature>
<feature type="transmembrane region" description="Helical" evidence="8">
    <location>
        <begin position="270"/>
        <end position="291"/>
    </location>
</feature>
<organism evidence="10 11">
    <name type="scientific">Littorina saxatilis</name>
    <dbReference type="NCBI Taxonomy" id="31220"/>
    <lineage>
        <taxon>Eukaryota</taxon>
        <taxon>Metazoa</taxon>
        <taxon>Spiralia</taxon>
        <taxon>Lophotrochozoa</taxon>
        <taxon>Mollusca</taxon>
        <taxon>Gastropoda</taxon>
        <taxon>Caenogastropoda</taxon>
        <taxon>Littorinimorpha</taxon>
        <taxon>Littorinoidea</taxon>
        <taxon>Littorinidae</taxon>
        <taxon>Littorina</taxon>
    </lineage>
</organism>
<keyword evidence="2" id="KW-0813">Transport</keyword>
<feature type="transmembrane region" description="Helical" evidence="8">
    <location>
        <begin position="227"/>
        <end position="250"/>
    </location>
</feature>
<dbReference type="EMBL" id="JBAMIC010000002">
    <property type="protein sequence ID" value="KAK7112473.1"/>
    <property type="molecule type" value="Genomic_DNA"/>
</dbReference>
<feature type="region of interest" description="Disordered" evidence="7">
    <location>
        <begin position="714"/>
        <end position="740"/>
    </location>
</feature>
<dbReference type="Proteomes" id="UP001374579">
    <property type="component" value="Unassembled WGS sequence"/>
</dbReference>
<dbReference type="InterPro" id="IPR013057">
    <property type="entry name" value="AA_transpt_TM"/>
</dbReference>
<dbReference type="GO" id="GO:0015179">
    <property type="term" value="F:L-amino acid transmembrane transporter activity"/>
    <property type="evidence" value="ECO:0007669"/>
    <property type="project" value="TreeGrafter"/>
</dbReference>
<keyword evidence="11" id="KW-1185">Reference proteome</keyword>
<feature type="compositionally biased region" description="Basic and acidic residues" evidence="7">
    <location>
        <begin position="900"/>
        <end position="1084"/>
    </location>
</feature>
<evidence type="ECO:0000256" key="7">
    <source>
        <dbReference type="SAM" id="MobiDB-lite"/>
    </source>
</evidence>
<feature type="transmembrane region" description="Helical" evidence="8">
    <location>
        <begin position="393"/>
        <end position="415"/>
    </location>
</feature>
<feature type="compositionally biased region" description="Basic and acidic residues" evidence="7">
    <location>
        <begin position="484"/>
        <end position="513"/>
    </location>
</feature>
<evidence type="ECO:0000256" key="3">
    <source>
        <dbReference type="ARBA" id="ARBA00022692"/>
    </source>
</evidence>
<evidence type="ECO:0000313" key="11">
    <source>
        <dbReference type="Proteomes" id="UP001374579"/>
    </source>
</evidence>
<feature type="compositionally biased region" description="Basic and acidic residues" evidence="7">
    <location>
        <begin position="556"/>
        <end position="573"/>
    </location>
</feature>
<accession>A0AAN9GKU1</accession>
<feature type="domain" description="Amino acid transporter transmembrane" evidence="9">
    <location>
        <begin position="9"/>
        <end position="411"/>
    </location>
</feature>
<dbReference type="GO" id="GO:0016020">
    <property type="term" value="C:membrane"/>
    <property type="evidence" value="ECO:0007669"/>
    <property type="project" value="UniProtKB-SubCell"/>
</dbReference>
<evidence type="ECO:0000256" key="2">
    <source>
        <dbReference type="ARBA" id="ARBA00022448"/>
    </source>
</evidence>
<feature type="transmembrane region" description="Helical" evidence="8">
    <location>
        <begin position="333"/>
        <end position="353"/>
    </location>
</feature>
<feature type="transmembrane region" description="Helical" evidence="8">
    <location>
        <begin position="154"/>
        <end position="171"/>
    </location>
</feature>
<feature type="compositionally biased region" description="Basic and acidic residues" evidence="7">
    <location>
        <begin position="521"/>
        <end position="540"/>
    </location>
</feature>
<gene>
    <name evidence="10" type="ORF">V1264_011926</name>
</gene>
<feature type="compositionally biased region" description="Polar residues" evidence="7">
    <location>
        <begin position="719"/>
        <end position="740"/>
    </location>
</feature>
<dbReference type="AlphaFoldDB" id="A0AAN9GKU1"/>